<organism evidence="1">
    <name type="scientific">Salmonella enterica</name>
    <name type="common">Salmonella choleraesuis</name>
    <dbReference type="NCBI Taxonomy" id="28901"/>
    <lineage>
        <taxon>Bacteria</taxon>
        <taxon>Pseudomonadati</taxon>
        <taxon>Pseudomonadota</taxon>
        <taxon>Gammaproteobacteria</taxon>
        <taxon>Enterobacterales</taxon>
        <taxon>Enterobacteriaceae</taxon>
        <taxon>Salmonella</taxon>
    </lineage>
</organism>
<evidence type="ECO:0000313" key="1">
    <source>
        <dbReference type="EMBL" id="EBS9645604.1"/>
    </source>
</evidence>
<feature type="non-terminal residue" evidence="1">
    <location>
        <position position="1"/>
    </location>
</feature>
<gene>
    <name evidence="1" type="ORF">CGY06_23145</name>
</gene>
<dbReference type="PROSITE" id="PS51996">
    <property type="entry name" value="TR_MART"/>
    <property type="match status" value="1"/>
</dbReference>
<accession>A0A5V0Z9Q5</accession>
<dbReference type="AlphaFoldDB" id="A0A5V0Z9Q5"/>
<sequence length="67" mass="7489">RILGDVAHFKGEAEMLFPPNTKLKIESIVNCGSQDFASQLSKLRLSDDATADTNRIKRIINMRVLNS</sequence>
<dbReference type="GO" id="GO:0016740">
    <property type="term" value="F:transferase activity"/>
    <property type="evidence" value="ECO:0007669"/>
    <property type="project" value="UniProtKB-KW"/>
</dbReference>
<dbReference type="SUPFAM" id="SSF56399">
    <property type="entry name" value="ADP-ribosylation"/>
    <property type="match status" value="1"/>
</dbReference>
<comment type="caution">
    <text evidence="1">The sequence shown here is derived from an EMBL/GenBank/DDBJ whole genome shotgun (WGS) entry which is preliminary data.</text>
</comment>
<dbReference type="Gene3D" id="3.90.176.10">
    <property type="entry name" value="Toxin ADP-ribosyltransferase, Chain A, domain 1"/>
    <property type="match status" value="1"/>
</dbReference>
<reference evidence="1" key="1">
    <citation type="submission" date="2018-07" db="EMBL/GenBank/DDBJ databases">
        <authorList>
            <consortium name="PulseNet: The National Subtyping Network for Foodborne Disease Surveillance"/>
            <person name="Tarr C.L."/>
            <person name="Trees E."/>
            <person name="Katz L.S."/>
            <person name="Carleton-Romer H.A."/>
            <person name="Stroika S."/>
            <person name="Kucerova Z."/>
            <person name="Roache K.F."/>
            <person name="Sabol A.L."/>
            <person name="Besser J."/>
            <person name="Gerner-Smidt P."/>
        </authorList>
    </citation>
    <scope>NUCLEOTIDE SEQUENCE</scope>
    <source>
        <strain evidence="1">PNUSAS018355</strain>
    </source>
</reference>
<name>A0A5V0Z9Q5_SALER</name>
<protein>
    <submittedName>
        <fullName evidence="1">NAD(+)--protein-arginine ADP-ribosyltransferase SpvB</fullName>
    </submittedName>
</protein>
<keyword evidence="1" id="KW-0808">Transferase</keyword>
<dbReference type="EMBL" id="AAGXEW010000219">
    <property type="protein sequence ID" value="EBS9645604.1"/>
    <property type="molecule type" value="Genomic_DNA"/>
</dbReference>
<proteinExistence type="predicted"/>